<gene>
    <name evidence="9" type="ORF">FOMPIDRAFT_1117457</name>
</gene>
<evidence type="ECO:0000313" key="9">
    <source>
        <dbReference type="EMBL" id="EPT02825.1"/>
    </source>
</evidence>
<protein>
    <recommendedName>
        <fullName evidence="3">Transcription initiation factor TFIID subunit 8</fullName>
    </recommendedName>
</protein>
<dbReference type="GO" id="GO:0005669">
    <property type="term" value="C:transcription factor TFIID complex"/>
    <property type="evidence" value="ECO:0007669"/>
    <property type="project" value="InterPro"/>
</dbReference>
<dbReference type="GO" id="GO:0046982">
    <property type="term" value="F:protein heterodimerization activity"/>
    <property type="evidence" value="ECO:0007669"/>
    <property type="project" value="InterPro"/>
</dbReference>
<dbReference type="InterPro" id="IPR037818">
    <property type="entry name" value="TAF8"/>
</dbReference>
<dbReference type="GO" id="GO:0006367">
    <property type="term" value="P:transcription initiation at RNA polymerase II promoter"/>
    <property type="evidence" value="ECO:0007669"/>
    <property type="project" value="TreeGrafter"/>
</dbReference>
<dbReference type="STRING" id="743788.S8FX41"/>
<proteinExistence type="inferred from homology"/>
<dbReference type="InterPro" id="IPR009072">
    <property type="entry name" value="Histone-fold"/>
</dbReference>
<evidence type="ECO:0000259" key="8">
    <source>
        <dbReference type="SMART" id="SM00576"/>
    </source>
</evidence>
<feature type="domain" description="Bromodomain associated" evidence="8">
    <location>
        <begin position="68"/>
        <end position="143"/>
    </location>
</feature>
<evidence type="ECO:0000256" key="7">
    <source>
        <dbReference type="SAM" id="MobiDB-lite"/>
    </source>
</evidence>
<dbReference type="InterPro" id="IPR006565">
    <property type="entry name" value="BTP"/>
</dbReference>
<dbReference type="Proteomes" id="UP000015241">
    <property type="component" value="Unassembled WGS sequence"/>
</dbReference>
<evidence type="ECO:0000256" key="6">
    <source>
        <dbReference type="ARBA" id="ARBA00023242"/>
    </source>
</evidence>
<dbReference type="PANTHER" id="PTHR46469:SF1">
    <property type="entry name" value="TRANSCRIPTION INITIATION FACTOR TFIID SUBUNIT 8"/>
    <property type="match status" value="1"/>
</dbReference>
<comment type="subcellular location">
    <subcellularLocation>
        <location evidence="1">Nucleus</location>
    </subcellularLocation>
</comment>
<keyword evidence="6" id="KW-0539">Nucleus</keyword>
<dbReference type="PANTHER" id="PTHR46469">
    <property type="entry name" value="TRANSCRIPTION INITIATION FACTOR TFIID SUBUNIT 8"/>
    <property type="match status" value="1"/>
</dbReference>
<keyword evidence="4" id="KW-0805">Transcription regulation</keyword>
<dbReference type="InParanoid" id="S8FX41"/>
<organism evidence="9 10">
    <name type="scientific">Fomitopsis schrenkii</name>
    <name type="common">Brown rot fungus</name>
    <dbReference type="NCBI Taxonomy" id="2126942"/>
    <lineage>
        <taxon>Eukaryota</taxon>
        <taxon>Fungi</taxon>
        <taxon>Dikarya</taxon>
        <taxon>Basidiomycota</taxon>
        <taxon>Agaricomycotina</taxon>
        <taxon>Agaricomycetes</taxon>
        <taxon>Polyporales</taxon>
        <taxon>Fomitopsis</taxon>
    </lineage>
</organism>
<name>S8FX41_FOMSC</name>
<evidence type="ECO:0000256" key="2">
    <source>
        <dbReference type="ARBA" id="ARBA00008767"/>
    </source>
</evidence>
<dbReference type="Gene3D" id="1.10.20.10">
    <property type="entry name" value="Histone, subunit A"/>
    <property type="match status" value="1"/>
</dbReference>
<dbReference type="SMART" id="SM00576">
    <property type="entry name" value="BTP"/>
    <property type="match status" value="1"/>
</dbReference>
<dbReference type="FunCoup" id="S8FX41">
    <property type="interactions" value="94"/>
</dbReference>
<dbReference type="InterPro" id="IPR019473">
    <property type="entry name" value="TFIID_su8_C"/>
</dbReference>
<accession>S8FX41</accession>
<dbReference type="Pfam" id="PF10406">
    <property type="entry name" value="TAF8_C"/>
    <property type="match status" value="1"/>
</dbReference>
<feature type="region of interest" description="Disordered" evidence="7">
    <location>
        <begin position="154"/>
        <end position="180"/>
    </location>
</feature>
<evidence type="ECO:0000313" key="10">
    <source>
        <dbReference type="Proteomes" id="UP000015241"/>
    </source>
</evidence>
<keyword evidence="5" id="KW-0804">Transcription</keyword>
<dbReference type="eggNOG" id="ENOG502SEJ4">
    <property type="taxonomic scope" value="Eukaryota"/>
</dbReference>
<dbReference type="CDD" id="cd00076">
    <property type="entry name" value="HFD_SF"/>
    <property type="match status" value="1"/>
</dbReference>
<dbReference type="Pfam" id="PF07524">
    <property type="entry name" value="Bromo_TP"/>
    <property type="match status" value="1"/>
</dbReference>
<evidence type="ECO:0000256" key="3">
    <source>
        <dbReference type="ARBA" id="ARBA00017307"/>
    </source>
</evidence>
<comment type="similarity">
    <text evidence="2">Belongs to the TAF8 family.</text>
</comment>
<sequence>MSHYPPQAYGVFQPQYPAYNGQNHYPSQYPAQGAAVAAYPAYPSVQAKPPSPPPEPHTAPDVPAVNSELASHALERLVSAELSRAGFDSAETAALQRLELEVAAFVEKLYKSAHEYANLANRAGPVAKDVLLASQDWGLETNVLHRFAVKTKRRHHVPSMELNPPPSRSPSPELLPSDDEDAVPVIPVTLRQLPWSDRYLPSLPPKHTYLRTPLAPPKKAALPSLEKKLKNAGLVQESLRNLLTATEDNADNEDGELLGHIVNWESTTHPRKRWKLSA</sequence>
<evidence type="ECO:0000256" key="1">
    <source>
        <dbReference type="ARBA" id="ARBA00004123"/>
    </source>
</evidence>
<evidence type="ECO:0000256" key="5">
    <source>
        <dbReference type="ARBA" id="ARBA00023163"/>
    </source>
</evidence>
<keyword evidence="10" id="KW-1185">Reference proteome</keyword>
<dbReference type="EMBL" id="KE504133">
    <property type="protein sequence ID" value="EPT02825.1"/>
    <property type="molecule type" value="Genomic_DNA"/>
</dbReference>
<dbReference type="HOGENOM" id="CLU_083387_0_0_1"/>
<reference evidence="9 10" key="1">
    <citation type="journal article" date="2012" name="Science">
        <title>The Paleozoic origin of enzymatic lignin decomposition reconstructed from 31 fungal genomes.</title>
        <authorList>
            <person name="Floudas D."/>
            <person name="Binder M."/>
            <person name="Riley R."/>
            <person name="Barry K."/>
            <person name="Blanchette R.A."/>
            <person name="Henrissat B."/>
            <person name="Martinez A.T."/>
            <person name="Otillar R."/>
            <person name="Spatafora J.W."/>
            <person name="Yadav J.S."/>
            <person name="Aerts A."/>
            <person name="Benoit I."/>
            <person name="Boyd A."/>
            <person name="Carlson A."/>
            <person name="Copeland A."/>
            <person name="Coutinho P.M."/>
            <person name="de Vries R.P."/>
            <person name="Ferreira P."/>
            <person name="Findley K."/>
            <person name="Foster B."/>
            <person name="Gaskell J."/>
            <person name="Glotzer D."/>
            <person name="Gorecki P."/>
            <person name="Heitman J."/>
            <person name="Hesse C."/>
            <person name="Hori C."/>
            <person name="Igarashi K."/>
            <person name="Jurgens J.A."/>
            <person name="Kallen N."/>
            <person name="Kersten P."/>
            <person name="Kohler A."/>
            <person name="Kuees U."/>
            <person name="Kumar T.K.A."/>
            <person name="Kuo A."/>
            <person name="LaButti K."/>
            <person name="Larrondo L.F."/>
            <person name="Lindquist E."/>
            <person name="Ling A."/>
            <person name="Lombard V."/>
            <person name="Lucas S."/>
            <person name="Lundell T."/>
            <person name="Martin R."/>
            <person name="McLaughlin D.J."/>
            <person name="Morgenstern I."/>
            <person name="Morin E."/>
            <person name="Murat C."/>
            <person name="Nagy L.G."/>
            <person name="Nolan M."/>
            <person name="Ohm R.A."/>
            <person name="Patyshakuliyeva A."/>
            <person name="Rokas A."/>
            <person name="Ruiz-Duenas F.J."/>
            <person name="Sabat G."/>
            <person name="Salamov A."/>
            <person name="Samejima M."/>
            <person name="Schmutz J."/>
            <person name="Slot J.C."/>
            <person name="St John F."/>
            <person name="Stenlid J."/>
            <person name="Sun H."/>
            <person name="Sun S."/>
            <person name="Syed K."/>
            <person name="Tsang A."/>
            <person name="Wiebenga A."/>
            <person name="Young D."/>
            <person name="Pisabarro A."/>
            <person name="Eastwood D.C."/>
            <person name="Martin F."/>
            <person name="Cullen D."/>
            <person name="Grigoriev I.V."/>
            <person name="Hibbett D.S."/>
        </authorList>
    </citation>
    <scope>NUCLEOTIDE SEQUENCE</scope>
    <source>
        <strain evidence="10">FP-58527</strain>
    </source>
</reference>
<dbReference type="OrthoDB" id="2193813at2759"/>
<dbReference type="AlphaFoldDB" id="S8FX41"/>
<evidence type="ECO:0000256" key="4">
    <source>
        <dbReference type="ARBA" id="ARBA00023015"/>
    </source>
</evidence>